<comment type="cofactor">
    <cofactor evidence="1 9">
        <name>heme</name>
        <dbReference type="ChEBI" id="CHEBI:30413"/>
    </cofactor>
</comment>
<dbReference type="InterPro" id="IPR020583">
    <property type="entry name" value="Inositol_monoP_metal-BS"/>
</dbReference>
<dbReference type="Gene3D" id="3.30.540.10">
    <property type="entry name" value="Fructose-1,6-Bisphosphatase, subunit A, domain 1"/>
    <property type="match status" value="1"/>
</dbReference>
<dbReference type="PANTHER" id="PTHR37992:SF1">
    <property type="entry name" value="DUF1774-DOMAIN-CONTAINING PROTEIN"/>
    <property type="match status" value="1"/>
</dbReference>
<proteinExistence type="inferred from homology"/>
<dbReference type="Pfam" id="PF00067">
    <property type="entry name" value="p450"/>
    <property type="match status" value="1"/>
</dbReference>
<dbReference type="InterPro" id="IPR036396">
    <property type="entry name" value="Cyt_P450_sf"/>
</dbReference>
<evidence type="ECO:0000256" key="5">
    <source>
        <dbReference type="ARBA" id="ARBA00022842"/>
    </source>
</evidence>
<evidence type="ECO:0000256" key="3">
    <source>
        <dbReference type="ARBA" id="ARBA00010617"/>
    </source>
</evidence>
<dbReference type="SUPFAM" id="SSF48264">
    <property type="entry name" value="Cytochrome P450"/>
    <property type="match status" value="1"/>
</dbReference>
<feature type="binding site" evidence="8">
    <location>
        <position position="610"/>
    </location>
    <ligand>
        <name>Mg(2+)</name>
        <dbReference type="ChEBI" id="CHEBI:18420"/>
        <label>1</label>
        <note>catalytic</note>
    </ligand>
</feature>
<comment type="caution">
    <text evidence="11">The sequence shown here is derived from an EMBL/GenBank/DDBJ whole genome shotgun (WGS) entry which is preliminary data.</text>
</comment>
<feature type="transmembrane region" description="Helical" evidence="10">
    <location>
        <begin position="981"/>
        <end position="999"/>
    </location>
</feature>
<dbReference type="PRINTS" id="PR00385">
    <property type="entry name" value="P450"/>
</dbReference>
<evidence type="ECO:0000313" key="11">
    <source>
        <dbReference type="EMBL" id="PIG79406.1"/>
    </source>
</evidence>
<dbReference type="InterPro" id="IPR000760">
    <property type="entry name" value="Inositol_monophosphatase-like"/>
</dbReference>
<feature type="transmembrane region" description="Helical" evidence="10">
    <location>
        <begin position="947"/>
        <end position="969"/>
    </location>
</feature>
<organism evidence="11 12">
    <name type="scientific">Aspergillus arachidicola</name>
    <dbReference type="NCBI Taxonomy" id="656916"/>
    <lineage>
        <taxon>Eukaryota</taxon>
        <taxon>Fungi</taxon>
        <taxon>Dikarya</taxon>
        <taxon>Ascomycota</taxon>
        <taxon>Pezizomycotina</taxon>
        <taxon>Eurotiomycetes</taxon>
        <taxon>Eurotiomycetidae</taxon>
        <taxon>Eurotiales</taxon>
        <taxon>Aspergillaceae</taxon>
        <taxon>Aspergillus</taxon>
        <taxon>Aspergillus subgen. Circumdati</taxon>
    </lineage>
</organism>
<feature type="transmembrane region" description="Helical" evidence="10">
    <location>
        <begin position="891"/>
        <end position="914"/>
    </location>
</feature>
<feature type="transmembrane region" description="Helical" evidence="10">
    <location>
        <begin position="1031"/>
        <end position="1050"/>
    </location>
</feature>
<accession>A0A2G7FFK8</accession>
<dbReference type="InterPro" id="IPR017972">
    <property type="entry name" value="Cyt_P450_CS"/>
</dbReference>
<dbReference type="AlphaFoldDB" id="A0A2G7FFK8"/>
<dbReference type="Gene3D" id="1.10.630.10">
    <property type="entry name" value="Cytochrome P450"/>
    <property type="match status" value="1"/>
</dbReference>
<feature type="transmembrane region" description="Helical" evidence="10">
    <location>
        <begin position="866"/>
        <end position="884"/>
    </location>
</feature>
<keyword evidence="10" id="KW-0812">Transmembrane</keyword>
<evidence type="ECO:0000256" key="2">
    <source>
        <dbReference type="ARBA" id="ARBA00009759"/>
    </source>
</evidence>
<evidence type="ECO:0000256" key="8">
    <source>
        <dbReference type="PIRSR" id="PIRSR600760-2"/>
    </source>
</evidence>
<dbReference type="InterPro" id="IPR001128">
    <property type="entry name" value="Cyt_P450"/>
</dbReference>
<protein>
    <submittedName>
        <fullName evidence="11">Cytochrome P450</fullName>
    </submittedName>
</protein>
<comment type="cofactor">
    <cofactor evidence="8">
        <name>Mg(2+)</name>
        <dbReference type="ChEBI" id="CHEBI:18420"/>
    </cofactor>
</comment>
<keyword evidence="6" id="KW-0560">Oxidoreductase</keyword>
<feature type="binding site" evidence="8">
    <location>
        <position position="607"/>
    </location>
    <ligand>
        <name>Mg(2+)</name>
        <dbReference type="ChEBI" id="CHEBI:18420"/>
        <label>1</label>
        <note>catalytic</note>
    </ligand>
</feature>
<keyword evidence="4 8" id="KW-0479">Metal-binding</keyword>
<feature type="binding site" evidence="8">
    <location>
        <position position="766"/>
    </location>
    <ligand>
        <name>Mg(2+)</name>
        <dbReference type="ChEBI" id="CHEBI:18420"/>
        <label>1</label>
        <note>catalytic</note>
    </ligand>
</feature>
<dbReference type="PROSITE" id="PS00629">
    <property type="entry name" value="IMP_1"/>
    <property type="match status" value="1"/>
</dbReference>
<dbReference type="EMBL" id="NEXV01000686">
    <property type="protein sequence ID" value="PIG79406.1"/>
    <property type="molecule type" value="Genomic_DNA"/>
</dbReference>
<feature type="binding site" evidence="8">
    <location>
        <position position="542"/>
    </location>
    <ligand>
        <name>Mg(2+)</name>
        <dbReference type="ChEBI" id="CHEBI:18420"/>
        <label>1</label>
        <note>catalytic</note>
    </ligand>
</feature>
<evidence type="ECO:0000256" key="1">
    <source>
        <dbReference type="ARBA" id="ARBA00001971"/>
    </source>
</evidence>
<dbReference type="PANTHER" id="PTHR37992">
    <property type="entry name" value="EXPRESSED PROTEIN"/>
    <property type="match status" value="1"/>
</dbReference>
<evidence type="ECO:0000313" key="12">
    <source>
        <dbReference type="Proteomes" id="UP000231358"/>
    </source>
</evidence>
<dbReference type="CDD" id="cd11060">
    <property type="entry name" value="CYP57A1-like"/>
    <property type="match status" value="1"/>
</dbReference>
<dbReference type="Pfam" id="PF08611">
    <property type="entry name" value="DUF1774"/>
    <property type="match status" value="1"/>
</dbReference>
<comment type="similarity">
    <text evidence="3">Belongs to the cytochrome P450 family.</text>
</comment>
<sequence length="1085" mass="121930">MGLHSRYGQYVRLGPNMISISDPDAIPLVYPIRPGVPKSDFYRSMMPYTRKGRSLPLVFNTRDEDLHKRLKTPIAHLYSLSNILTFESFVDQVLEILFRQFEERFVPDQAPFNLGNWLQYFAFDVMGTMSFSRRYGFLEKGRDDTGLLSAIWAFMKAAAPVTQMPWVDLVWNKNPIIALFRATPAEPILNVVLSRINERRDELYSTTSTLEKVNERDFLSRFMHIQSNSDTIPPWAVTAWSFSNVIAGSDTTAVAMKTLWYNLLLHPATMHRLRKELVQAQQQSKLSHPFPAWNEISGLPYLNACVNEALRIHPPFCLSFERVVPVEGMTIGDHFLPGGTVIGMNPWVINRHRPTFGEDADTWRPERWLEDPVRTRQMENTLLSFGAGRRVCLGKNIALLELKKLTSALVLHYELEIVNPEKFQSQNFFSSSKKGYTRRSRDGQQVRQSFTRMLPFLIESSTSCSRDLTIMEPTHPYVKELEIACLTVQRATLLTKKVLDAVDKGALDKSDSSPVTIADFAAQALIIAAIHRTFPDDDIVGEEDSKALRGNEALLERTWELVSSIHLDDETSEALLYSPKNKEEMLDLIDLGARGTCSRENRSWVLDPVDGTATFINGQQYAVCLALVENGVQKLGVLGGPNLNLETGRMHEDIVDRDGYGYQLFAVAGHGAFMRKMGTGTLLPATRIDAKPQITDPKDLDFVDCVAATSSDIAAHERLASHLGAPWPHTTDLWAAQLRYVAIAIGGCNTLIKIPRNASYRSKMWDHAGGMLIVQELGCIVSDLAGNPYPTSSAVMASYNPFARQESHGSYSLGSYRLLVPLSWLLVVVVGIYYTIHAPDVKHGHGIFNQANHHITPFSQSTTVTGIYWILLLISQLSYVYHLFHKDASIVTATANVGAHFILNNLFIFAWILLWTRGHFWGSEIILIAHLINQHTAYWRHRALPPLVHLSAIAGPFAWTLMALFWNGAVAVHSNSLPARIVANVFIWVIFFIGATHITVGQDDLLGYCLSFLFLGLALKQVAVKTIALQWIFAFVIFAVFLAESLYITGTKYTGRDVLFRRLTHPETADREREPLLNEQSEAAA</sequence>
<keyword evidence="10" id="KW-0472">Membrane</keyword>
<evidence type="ECO:0000256" key="7">
    <source>
        <dbReference type="ARBA" id="ARBA00023004"/>
    </source>
</evidence>
<evidence type="ECO:0000256" key="10">
    <source>
        <dbReference type="SAM" id="Phobius"/>
    </source>
</evidence>
<keyword evidence="9" id="KW-0349">Heme</keyword>
<dbReference type="Proteomes" id="UP000231358">
    <property type="component" value="Unassembled WGS sequence"/>
</dbReference>
<dbReference type="PRINTS" id="PR00465">
    <property type="entry name" value="EP450IV"/>
</dbReference>
<keyword evidence="7 9" id="KW-0408">Iron</keyword>
<dbReference type="GO" id="GO:0016705">
    <property type="term" value="F:oxidoreductase activity, acting on paired donors, with incorporation or reduction of molecular oxygen"/>
    <property type="evidence" value="ECO:0007669"/>
    <property type="project" value="InterPro"/>
</dbReference>
<dbReference type="InterPro" id="IPR013920">
    <property type="entry name" value="DUF1774_fun"/>
</dbReference>
<dbReference type="PROSITE" id="PS00086">
    <property type="entry name" value="CYTOCHROME_P450"/>
    <property type="match status" value="1"/>
</dbReference>
<evidence type="ECO:0000256" key="4">
    <source>
        <dbReference type="ARBA" id="ARBA00022723"/>
    </source>
</evidence>
<feature type="transmembrane region" description="Helical" evidence="10">
    <location>
        <begin position="818"/>
        <end position="836"/>
    </location>
</feature>
<dbReference type="GO" id="GO:0005506">
    <property type="term" value="F:iron ion binding"/>
    <property type="evidence" value="ECO:0007669"/>
    <property type="project" value="InterPro"/>
</dbReference>
<keyword evidence="5 8" id="KW-0460">Magnesium</keyword>
<evidence type="ECO:0000256" key="9">
    <source>
        <dbReference type="PIRSR" id="PIRSR602403-1"/>
    </source>
</evidence>
<dbReference type="InterPro" id="IPR002403">
    <property type="entry name" value="Cyt_P450_E_grp-IV"/>
</dbReference>
<name>A0A2G7FFK8_9EURO</name>
<feature type="binding site" description="axial binding residue" evidence="9">
    <location>
        <position position="392"/>
    </location>
    <ligand>
        <name>heme</name>
        <dbReference type="ChEBI" id="CHEBI:30413"/>
    </ligand>
    <ligandPart>
        <name>Fe</name>
        <dbReference type="ChEBI" id="CHEBI:18248"/>
    </ligandPart>
</feature>
<dbReference type="Pfam" id="PF00459">
    <property type="entry name" value="Inositol_P"/>
    <property type="match status" value="1"/>
</dbReference>
<keyword evidence="10" id="KW-1133">Transmembrane helix</keyword>
<evidence type="ECO:0000256" key="6">
    <source>
        <dbReference type="ARBA" id="ARBA00023002"/>
    </source>
</evidence>
<dbReference type="CDD" id="cd01517">
    <property type="entry name" value="PAP_phosphatase"/>
    <property type="match status" value="1"/>
</dbReference>
<keyword evidence="12" id="KW-1185">Reference proteome</keyword>
<dbReference type="STRING" id="656916.A0A2G7FFK8"/>
<comment type="similarity">
    <text evidence="2">Belongs to the inositol monophosphatase superfamily.</text>
</comment>
<dbReference type="GO" id="GO:0020037">
    <property type="term" value="F:heme binding"/>
    <property type="evidence" value="ECO:0007669"/>
    <property type="project" value="InterPro"/>
</dbReference>
<gene>
    <name evidence="11" type="ORF">AARAC_007610</name>
</gene>
<dbReference type="GO" id="GO:0004497">
    <property type="term" value="F:monooxygenase activity"/>
    <property type="evidence" value="ECO:0007669"/>
    <property type="project" value="InterPro"/>
</dbReference>
<dbReference type="Gene3D" id="3.40.190.80">
    <property type="match status" value="1"/>
</dbReference>
<dbReference type="SUPFAM" id="SSF56655">
    <property type="entry name" value="Carbohydrate phosphatase"/>
    <property type="match status" value="1"/>
</dbReference>
<reference evidence="11 12" key="1">
    <citation type="submission" date="2017-05" db="EMBL/GenBank/DDBJ databases">
        <title>Genome sequence for an aflatoxigenic pathogen of Argentinian peanut, Aspergillus arachidicola.</title>
        <authorList>
            <person name="Moore G."/>
            <person name="Beltz S.B."/>
            <person name="Mack B.M."/>
        </authorList>
    </citation>
    <scope>NUCLEOTIDE SEQUENCE [LARGE SCALE GENOMIC DNA]</scope>
    <source>
        <strain evidence="11 12">CBS 117610</strain>
    </source>
</reference>